<gene>
    <name evidence="1" type="ORF">D6D85_01320</name>
</gene>
<keyword evidence="2" id="KW-1185">Reference proteome</keyword>
<dbReference type="RefSeq" id="WP_125670265.1">
    <property type="nucleotide sequence ID" value="NZ_RCOS01000021.1"/>
</dbReference>
<comment type="caution">
    <text evidence="1">The sequence shown here is derived from an EMBL/GenBank/DDBJ whole genome shotgun (WGS) entry which is preliminary data.</text>
</comment>
<dbReference type="AlphaFoldDB" id="A0A3R9RTH5"/>
<accession>A0A3R9RTH5</accession>
<evidence type="ECO:0000313" key="1">
    <source>
        <dbReference type="EMBL" id="RSN78353.1"/>
    </source>
</evidence>
<dbReference type="EMBL" id="RCOS01000021">
    <property type="protein sequence ID" value="RSN78353.1"/>
    <property type="molecule type" value="Genomic_DNA"/>
</dbReference>
<evidence type="ECO:0000313" key="2">
    <source>
        <dbReference type="Proteomes" id="UP000277582"/>
    </source>
</evidence>
<dbReference type="Proteomes" id="UP000277582">
    <property type="component" value="Unassembled WGS sequence"/>
</dbReference>
<name>A0A3R9RTH5_9CREN</name>
<sequence length="116" mass="14061">MTSEVIHYFPPSFSYQVKRALLEVKLQKKLPKVEREIREAWDHAEFLGSDYGIEYNDRCFFKFSFNFGYFSFNSWGELAKIQKIAKKLRAKVQFICYTEDDKPDLHVDLYLWFRIR</sequence>
<proteinExistence type="predicted"/>
<protein>
    <submittedName>
        <fullName evidence="1">Uncharacterized protein</fullName>
    </submittedName>
</protein>
<organism evidence="1 2">
    <name type="scientific">Candidatus Methanodesulfokora washburnensis</name>
    <dbReference type="NCBI Taxonomy" id="2478471"/>
    <lineage>
        <taxon>Archaea</taxon>
        <taxon>Thermoproteota</taxon>
        <taxon>Candidatus Korarchaeia</taxon>
        <taxon>Candidatus Korarchaeia incertae sedis</taxon>
        <taxon>Candidatus Methanodesulfokora</taxon>
    </lineage>
</organism>
<reference evidence="1 2" key="1">
    <citation type="submission" date="2018-10" db="EMBL/GenBank/DDBJ databases">
        <title>Co-occurring genomic capacity for anaerobic methane metabolism and dissimilatory sulfite reduction discovered in the Korarchaeota.</title>
        <authorList>
            <person name="Mckay L.J."/>
            <person name="Dlakic M."/>
            <person name="Fields M.W."/>
            <person name="Delmont T.O."/>
            <person name="Eren A.M."/>
            <person name="Jay Z.J."/>
            <person name="Klingelsmith K.B."/>
            <person name="Rusch D.B."/>
            <person name="Inskeep W.P."/>
        </authorList>
    </citation>
    <scope>NUCLEOTIDE SEQUENCE [LARGE SCALE GENOMIC DNA]</scope>
    <source>
        <strain evidence="1 2">MDKW</strain>
    </source>
</reference>